<feature type="compositionally biased region" description="Basic and acidic residues" evidence="1">
    <location>
        <begin position="35"/>
        <end position="49"/>
    </location>
</feature>
<organism evidence="2">
    <name type="scientific">uncultured Thermoleophilia bacterium</name>
    <dbReference type="NCBI Taxonomy" id="1497501"/>
    <lineage>
        <taxon>Bacteria</taxon>
        <taxon>Bacillati</taxon>
        <taxon>Actinomycetota</taxon>
        <taxon>Thermoleophilia</taxon>
        <taxon>environmental samples</taxon>
    </lineage>
</organism>
<name>A0A6J4UIL2_9ACTN</name>
<feature type="compositionally biased region" description="Basic and acidic residues" evidence="1">
    <location>
        <begin position="76"/>
        <end position="93"/>
    </location>
</feature>
<feature type="compositionally biased region" description="Basic residues" evidence="1">
    <location>
        <begin position="102"/>
        <end position="116"/>
    </location>
</feature>
<feature type="non-terminal residue" evidence="2">
    <location>
        <position position="116"/>
    </location>
</feature>
<proteinExistence type="predicted"/>
<feature type="compositionally biased region" description="Basic residues" evidence="1">
    <location>
        <begin position="20"/>
        <end position="34"/>
    </location>
</feature>
<protein>
    <submittedName>
        <fullName evidence="2">Phosphate regulon transcriptional regulatory protein PhoB (SphR)</fullName>
    </submittedName>
</protein>
<feature type="non-terminal residue" evidence="2">
    <location>
        <position position="1"/>
    </location>
</feature>
<sequence length="116" mass="12752">RRDAGRGRSRGGGRAPRGPRAAHRSRQAGRRGPGHPRDPDLRGVRDPSRARRRAGPRVHPGHAPHADLGGLGLPRSPDDRRPHPPPAREDRARRQGPGVPLHRARRGLPLPRHGRL</sequence>
<feature type="compositionally biased region" description="Basic residues" evidence="1">
    <location>
        <begin position="50"/>
        <end position="62"/>
    </location>
</feature>
<evidence type="ECO:0000256" key="1">
    <source>
        <dbReference type="SAM" id="MobiDB-lite"/>
    </source>
</evidence>
<dbReference type="AlphaFoldDB" id="A0A6J4UIL2"/>
<reference evidence="2" key="1">
    <citation type="submission" date="2020-02" db="EMBL/GenBank/DDBJ databases">
        <authorList>
            <person name="Meier V. D."/>
        </authorList>
    </citation>
    <scope>NUCLEOTIDE SEQUENCE</scope>
    <source>
        <strain evidence="2">AVDCRST_MAG79</strain>
    </source>
</reference>
<feature type="region of interest" description="Disordered" evidence="1">
    <location>
        <begin position="1"/>
        <end position="116"/>
    </location>
</feature>
<accession>A0A6J4UIL2</accession>
<evidence type="ECO:0000313" key="2">
    <source>
        <dbReference type="EMBL" id="CAA9550509.1"/>
    </source>
</evidence>
<dbReference type="EMBL" id="CADCWC010000408">
    <property type="protein sequence ID" value="CAA9550509.1"/>
    <property type="molecule type" value="Genomic_DNA"/>
</dbReference>
<gene>
    <name evidence="2" type="ORF">AVDCRST_MAG79-2661</name>
</gene>